<keyword evidence="3" id="KW-1185">Reference proteome</keyword>
<dbReference type="EMBL" id="CAJVAX010000018">
    <property type="protein sequence ID" value="CAG7647667.1"/>
    <property type="molecule type" value="Genomic_DNA"/>
</dbReference>
<organism evidence="2 3">
    <name type="scientific">Actinacidiphila bryophytorum</name>
    <dbReference type="NCBI Taxonomy" id="1436133"/>
    <lineage>
        <taxon>Bacteria</taxon>
        <taxon>Bacillati</taxon>
        <taxon>Actinomycetota</taxon>
        <taxon>Actinomycetes</taxon>
        <taxon>Kitasatosporales</taxon>
        <taxon>Streptomycetaceae</taxon>
        <taxon>Actinacidiphila</taxon>
    </lineage>
</organism>
<gene>
    <name evidence="2" type="ORF">SBRY_40730</name>
</gene>
<name>A0A9W4MIN7_9ACTN</name>
<dbReference type="Proteomes" id="UP001153328">
    <property type="component" value="Unassembled WGS sequence"/>
</dbReference>
<comment type="caution">
    <text evidence="2">The sequence shown here is derived from an EMBL/GenBank/DDBJ whole genome shotgun (WGS) entry which is preliminary data.</text>
</comment>
<evidence type="ECO:0000313" key="2">
    <source>
        <dbReference type="EMBL" id="CAG7647667.1"/>
    </source>
</evidence>
<reference evidence="2" key="1">
    <citation type="submission" date="2021-06" db="EMBL/GenBank/DDBJ databases">
        <authorList>
            <person name="Arsene-Ploetze F."/>
        </authorList>
    </citation>
    <scope>NUCLEOTIDE SEQUENCE</scope>
    <source>
        <strain evidence="2">SBRY1</strain>
    </source>
</reference>
<protein>
    <submittedName>
        <fullName evidence="2">Uncharacterized protein</fullName>
    </submittedName>
</protein>
<accession>A0A9W4MIN7</accession>
<feature type="region of interest" description="Disordered" evidence="1">
    <location>
        <begin position="64"/>
        <end position="87"/>
    </location>
</feature>
<evidence type="ECO:0000313" key="3">
    <source>
        <dbReference type="Proteomes" id="UP001153328"/>
    </source>
</evidence>
<dbReference type="AlphaFoldDB" id="A0A9W4MIN7"/>
<evidence type="ECO:0000256" key="1">
    <source>
        <dbReference type="SAM" id="MobiDB-lite"/>
    </source>
</evidence>
<sequence length="126" mass="13167">MVPLYHSQTSSPALPSVAFGVPVVSSPIAMSESSVGILQKSIPLKPVDFDPPLPKPLPADALPPVELPVFADDGEDDPPPHAAAPANTITVAAPAAIRRIRMATNLAQRSRARRTGPVKYLCSTGL</sequence>
<proteinExistence type="predicted"/>